<evidence type="ECO:0000313" key="2">
    <source>
        <dbReference type="Proteomes" id="UP001208771"/>
    </source>
</evidence>
<sequence>MTRASIYLPALSAEMGDWQYYSTVMRMQDAADYIEFASVVNEMRDGKQLSDLIQRALKDGRPTEIAKYLVGDPEHFFNALVVAVYGGDPEFMEFDVQVSSQSRSRRYSTKIPPWAQSSFGYLHLSGKETLFALDGQHRLAGIKLAVEQKRELADEKVTVLFVSHKLTDLGRQRTRKLFTTLNKTAIPVNKSEIIALDESDTAAIITRRLVENHPYFSNGQIKTEYGATNLPASDSKYFMTIIKLYDLVTYTLNHLTLSLDRDARARLKYQRPKDDDLEKYYKGVVRFLESFINAFPELKDYFSQAGVDARNVIRLERHVNRNILFRSVGLEIFLKLLPALKNEEGSLPKAIDVLTLLPRQFTSRPYVGVLYSATEEKILSGRTRLSIRLLRYMLGFDSQKVTELRKDYAEAQGQDVSVVRLPNRIKRP</sequence>
<dbReference type="InterPro" id="IPR017601">
    <property type="entry name" value="DGQHR-contain_dom"/>
</dbReference>
<dbReference type="RefSeq" id="WP_306413493.1">
    <property type="nucleotide sequence ID" value="NZ_JANFPI010000015.1"/>
</dbReference>
<proteinExistence type="predicted"/>
<dbReference type="EMBL" id="JANFPI010000015">
    <property type="protein sequence ID" value="MCX8999992.1"/>
    <property type="molecule type" value="Genomic_DNA"/>
</dbReference>
<dbReference type="CDD" id="cd16414">
    <property type="entry name" value="dndB_like"/>
    <property type="match status" value="1"/>
</dbReference>
<organism evidence="1 2">
    <name type="scientific">Ectorhizobium quercum</name>
    <dbReference type="NCBI Taxonomy" id="2965071"/>
    <lineage>
        <taxon>Bacteria</taxon>
        <taxon>Pseudomonadati</taxon>
        <taxon>Pseudomonadota</taxon>
        <taxon>Alphaproteobacteria</taxon>
        <taxon>Hyphomicrobiales</taxon>
        <taxon>Rhizobiaceae</taxon>
        <taxon>Ectorhizobium</taxon>
    </lineage>
</organism>
<dbReference type="AlphaFoldDB" id="A0AAE3N7H2"/>
<gene>
    <name evidence="1" type="ORF">NOF55_23080</name>
</gene>
<evidence type="ECO:0000313" key="1">
    <source>
        <dbReference type="EMBL" id="MCX8999992.1"/>
    </source>
</evidence>
<comment type="caution">
    <text evidence="1">The sequence shown here is derived from an EMBL/GenBank/DDBJ whole genome shotgun (WGS) entry which is preliminary data.</text>
</comment>
<keyword evidence="2" id="KW-1185">Reference proteome</keyword>
<reference evidence="1" key="1">
    <citation type="submission" date="2022-07" db="EMBL/GenBank/DDBJ databases">
        <title>Ectorhizobium quercum gen.nov., sp. nov.</title>
        <authorList>
            <person name="Ma T."/>
            <person name="Li Y."/>
        </authorList>
    </citation>
    <scope>NUCLEOTIDE SEQUENCE</scope>
    <source>
        <strain evidence="1">BDR2-2</strain>
    </source>
</reference>
<accession>A0AAE3N7H2</accession>
<name>A0AAE3N7H2_9HYPH</name>
<dbReference type="NCBIfam" id="TIGR03187">
    <property type="entry name" value="DGQHR"/>
    <property type="match status" value="1"/>
</dbReference>
<dbReference type="InterPro" id="IPR017642">
    <property type="entry name" value="DNA_S_mod_DndB"/>
</dbReference>
<dbReference type="Pfam" id="PF14072">
    <property type="entry name" value="DndB"/>
    <property type="match status" value="1"/>
</dbReference>
<protein>
    <submittedName>
        <fullName evidence="1">DGQHR domain-containing protein</fullName>
    </submittedName>
</protein>
<dbReference type="Proteomes" id="UP001208771">
    <property type="component" value="Unassembled WGS sequence"/>
</dbReference>